<reference evidence="2" key="1">
    <citation type="journal article" date="2015" name="Nature">
        <title>Complex archaea that bridge the gap between prokaryotes and eukaryotes.</title>
        <authorList>
            <person name="Spang A."/>
            <person name="Saw J.H."/>
            <person name="Jorgensen S.L."/>
            <person name="Zaremba-Niedzwiedzka K."/>
            <person name="Martijn J."/>
            <person name="Lind A.E."/>
            <person name="van Eijk R."/>
            <person name="Schleper C."/>
            <person name="Guy L."/>
            <person name="Ettema T.J."/>
        </authorList>
    </citation>
    <scope>NUCLEOTIDE SEQUENCE</scope>
</reference>
<protein>
    <submittedName>
        <fullName evidence="2">Uncharacterized protein</fullName>
    </submittedName>
</protein>
<sequence>MWSISAEHVDLGSTRMRAYAYDAAWTPFQHDATNWPTDAPEPHRVAEAMKYGGALGPTRREHFTRNPPPPPPPPPQPIDVDADDAPAPPPTKRARAPAKRRAPPAVPIATQRNEDDEVEPETNAATAMLSNLRHPPMPLLSVLWMSLYGLRAAVAKSGAMPESPFAGAAGAADSLEQRLGDAAALDAVLAVFAALYPVGTRTCAPRIAAPFVRMDGKGHGRRGIVAFVAHRCVAIARVRRSGDAHNTLATEQMHSTVIRVDDVWNKLAELCEERGADARALRSDDVYKRVGDAADRGHRNTAIALFDHLFPVPK</sequence>
<proteinExistence type="predicted"/>
<evidence type="ECO:0000256" key="1">
    <source>
        <dbReference type="SAM" id="MobiDB-lite"/>
    </source>
</evidence>
<evidence type="ECO:0000313" key="2">
    <source>
        <dbReference type="EMBL" id="KKL88453.1"/>
    </source>
</evidence>
<dbReference type="AlphaFoldDB" id="A0A0F9FQF7"/>
<dbReference type="EMBL" id="LAZR01020559">
    <property type="protein sequence ID" value="KKL88453.1"/>
    <property type="molecule type" value="Genomic_DNA"/>
</dbReference>
<comment type="caution">
    <text evidence="2">The sequence shown here is derived from an EMBL/GenBank/DDBJ whole genome shotgun (WGS) entry which is preliminary data.</text>
</comment>
<accession>A0A0F9FQF7</accession>
<organism evidence="2">
    <name type="scientific">marine sediment metagenome</name>
    <dbReference type="NCBI Taxonomy" id="412755"/>
    <lineage>
        <taxon>unclassified sequences</taxon>
        <taxon>metagenomes</taxon>
        <taxon>ecological metagenomes</taxon>
    </lineage>
</organism>
<name>A0A0F9FQF7_9ZZZZ</name>
<gene>
    <name evidence="2" type="ORF">LCGC14_1924560</name>
</gene>
<feature type="region of interest" description="Disordered" evidence="1">
    <location>
        <begin position="56"/>
        <end position="120"/>
    </location>
</feature>
<feature type="compositionally biased region" description="Basic residues" evidence="1">
    <location>
        <begin position="92"/>
        <end position="102"/>
    </location>
</feature>
<feature type="compositionally biased region" description="Pro residues" evidence="1">
    <location>
        <begin position="66"/>
        <end position="77"/>
    </location>
</feature>